<sequence length="117" mass="12707">MSNKKNEDIEMRAGDGGSDLAAEKDPFLGPNSPISHRTARRAAGFSAYFDKIDHSPGASILSYCLASISMTVVNKYVVSGSAWNLNFFYLAVQVGRHRGHLSCTDNEGSEVECTDVF</sequence>
<dbReference type="Proteomes" id="UP000008181">
    <property type="component" value="Chromosome 4"/>
</dbReference>
<dbReference type="KEGG" id="ttt:THITE_2119578"/>
<feature type="compositionally biased region" description="Basic and acidic residues" evidence="1">
    <location>
        <begin position="1"/>
        <end position="13"/>
    </location>
</feature>
<proteinExistence type="predicted"/>
<reference evidence="2 3" key="1">
    <citation type="journal article" date="2011" name="Nat. Biotechnol.">
        <title>Comparative genomic analysis of the thermophilic biomass-degrading fungi Myceliophthora thermophila and Thielavia terrestris.</title>
        <authorList>
            <person name="Berka R.M."/>
            <person name="Grigoriev I.V."/>
            <person name="Otillar R."/>
            <person name="Salamov A."/>
            <person name="Grimwood J."/>
            <person name="Reid I."/>
            <person name="Ishmael N."/>
            <person name="John T."/>
            <person name="Darmond C."/>
            <person name="Moisan M.-C."/>
            <person name="Henrissat B."/>
            <person name="Coutinho P.M."/>
            <person name="Lombard V."/>
            <person name="Natvig D.O."/>
            <person name="Lindquist E."/>
            <person name="Schmutz J."/>
            <person name="Lucas S."/>
            <person name="Harris P."/>
            <person name="Powlowski J."/>
            <person name="Bellemare A."/>
            <person name="Taylor D."/>
            <person name="Butler G."/>
            <person name="de Vries R.P."/>
            <person name="Allijn I.E."/>
            <person name="van den Brink J."/>
            <person name="Ushinsky S."/>
            <person name="Storms R."/>
            <person name="Powell A.J."/>
            <person name="Paulsen I.T."/>
            <person name="Elbourne L.D.H."/>
            <person name="Baker S.E."/>
            <person name="Magnuson J."/>
            <person name="LaBoissiere S."/>
            <person name="Clutterbuck A.J."/>
            <person name="Martinez D."/>
            <person name="Wogulis M."/>
            <person name="de Leon A.L."/>
            <person name="Rey M.W."/>
            <person name="Tsang A."/>
        </authorList>
    </citation>
    <scope>NUCLEOTIDE SEQUENCE [LARGE SCALE GENOMIC DNA]</scope>
    <source>
        <strain evidence="3">ATCC 38088 / NRRL 8126</strain>
    </source>
</reference>
<dbReference type="AlphaFoldDB" id="G2RBZ4"/>
<evidence type="ECO:0000313" key="2">
    <source>
        <dbReference type="EMBL" id="AEO69315.1"/>
    </source>
</evidence>
<dbReference type="STRING" id="578455.G2RBZ4"/>
<dbReference type="RefSeq" id="XP_003655651.1">
    <property type="nucleotide sequence ID" value="XM_003655603.1"/>
</dbReference>
<evidence type="ECO:0000313" key="3">
    <source>
        <dbReference type="Proteomes" id="UP000008181"/>
    </source>
</evidence>
<protein>
    <submittedName>
        <fullName evidence="2">Uncharacterized protein</fullName>
    </submittedName>
</protein>
<dbReference type="eggNOG" id="KOG1444">
    <property type="taxonomic scope" value="Eukaryota"/>
</dbReference>
<dbReference type="GeneID" id="11524461"/>
<accession>G2RBZ4</accession>
<evidence type="ECO:0000256" key="1">
    <source>
        <dbReference type="SAM" id="MobiDB-lite"/>
    </source>
</evidence>
<feature type="region of interest" description="Disordered" evidence="1">
    <location>
        <begin position="1"/>
        <end position="34"/>
    </location>
</feature>
<organism evidence="2 3">
    <name type="scientific">Thermothielavioides terrestris (strain ATCC 38088 / NRRL 8126)</name>
    <name type="common">Thielavia terrestris</name>
    <dbReference type="NCBI Taxonomy" id="578455"/>
    <lineage>
        <taxon>Eukaryota</taxon>
        <taxon>Fungi</taxon>
        <taxon>Dikarya</taxon>
        <taxon>Ascomycota</taxon>
        <taxon>Pezizomycotina</taxon>
        <taxon>Sordariomycetes</taxon>
        <taxon>Sordariomycetidae</taxon>
        <taxon>Sordariales</taxon>
        <taxon>Chaetomiaceae</taxon>
        <taxon>Thermothielavioides</taxon>
        <taxon>Thermothielavioides terrestris</taxon>
    </lineage>
</organism>
<dbReference type="HOGENOM" id="CLU_2319838_0_0_1"/>
<dbReference type="OrthoDB" id="417037at2759"/>
<name>G2RBZ4_THETT</name>
<gene>
    <name evidence="2" type="ORF">THITE_2119578</name>
</gene>
<keyword evidence="3" id="KW-1185">Reference proteome</keyword>
<dbReference type="EMBL" id="CP003012">
    <property type="protein sequence ID" value="AEO69315.1"/>
    <property type="molecule type" value="Genomic_DNA"/>
</dbReference>